<protein>
    <submittedName>
        <fullName evidence="1">Uncharacterized protein</fullName>
    </submittedName>
</protein>
<name>A0A8I0P6S3_9ACTN</name>
<dbReference type="OrthoDB" id="4329276at2"/>
<accession>A0A8I0P6S3</accession>
<comment type="caution">
    <text evidence="1">The sequence shown here is derived from an EMBL/GenBank/DDBJ whole genome shotgun (WGS) entry which is preliminary data.</text>
</comment>
<evidence type="ECO:0000313" key="1">
    <source>
        <dbReference type="EMBL" id="MBE1597209.1"/>
    </source>
</evidence>
<dbReference type="RefSeq" id="WP_050398226.1">
    <property type="nucleotide sequence ID" value="NZ_JADBGF010000001.1"/>
</dbReference>
<keyword evidence="2" id="KW-1185">Reference proteome</keyword>
<organism evidence="1 2">
    <name type="scientific">Streptomyces stelliscabiei</name>
    <dbReference type="NCBI Taxonomy" id="146820"/>
    <lineage>
        <taxon>Bacteria</taxon>
        <taxon>Bacillati</taxon>
        <taxon>Actinomycetota</taxon>
        <taxon>Actinomycetes</taxon>
        <taxon>Kitasatosporales</taxon>
        <taxon>Streptomycetaceae</taxon>
        <taxon>Streptomyces</taxon>
    </lineage>
</organism>
<dbReference type="GeneID" id="86827908"/>
<dbReference type="AlphaFoldDB" id="A0A8I0P6S3"/>
<dbReference type="EMBL" id="JADBGF010000001">
    <property type="protein sequence ID" value="MBE1597209.1"/>
    <property type="molecule type" value="Genomic_DNA"/>
</dbReference>
<reference evidence="1 2" key="1">
    <citation type="submission" date="2020-10" db="EMBL/GenBank/DDBJ databases">
        <title>Sequencing the genomes of 1000 actinobacteria strains.</title>
        <authorList>
            <person name="Klenk H.-P."/>
        </authorList>
    </citation>
    <scope>NUCLEOTIDE SEQUENCE [LARGE SCALE GENOMIC DNA]</scope>
    <source>
        <strain evidence="1 2">DSM 41803</strain>
    </source>
</reference>
<proteinExistence type="predicted"/>
<evidence type="ECO:0000313" key="2">
    <source>
        <dbReference type="Proteomes" id="UP000629287"/>
    </source>
</evidence>
<gene>
    <name evidence="1" type="ORF">H4687_003338</name>
</gene>
<sequence length="338" mass="36586">MAYRSDRLARLVQGQHTSQVTDIEDQIADSVIGDGDSAFEDLIRRTLAAWVKAFGSSDQDALSGETLRRIIAAARSAVRRLLGEVAGRGPTALWSALAGALALGVEQGTAFVRAASGNSLPAPAVPRAARVLRDEALRIRELVEQRRDRALFLLHPDRVNRWSHLLAGLGAARAALPAVRAHVAWVINTAVSQGWDAVARATAPQRLWVSEADACVRCLAYTGRVVAVDEPFPGGLSWDPRQRRTTVAAVEGPPLHANCRCRAVPWNDAWTTSGIPFPLALRREAHRSIAYGRARPSESRTARIRAARELLRAEPGLLPAVEARARTAVREGRFAPAA</sequence>
<dbReference type="Proteomes" id="UP000629287">
    <property type="component" value="Unassembled WGS sequence"/>
</dbReference>